<dbReference type="InterPro" id="IPR011615">
    <property type="entry name" value="p53_DNA-bd"/>
</dbReference>
<dbReference type="PANTHER" id="PTHR11447">
    <property type="entry name" value="CELLULAR TUMOR ANTIGEN P53"/>
    <property type="match status" value="1"/>
</dbReference>
<evidence type="ECO:0000256" key="11">
    <source>
        <dbReference type="PIRSR" id="PIRSR602117-1"/>
    </source>
</evidence>
<organism evidence="14 15">
    <name type="scientific">Orchesella cincta</name>
    <name type="common">Springtail</name>
    <name type="synonym">Podura cincta</name>
    <dbReference type="NCBI Taxonomy" id="48709"/>
    <lineage>
        <taxon>Eukaryota</taxon>
        <taxon>Metazoa</taxon>
        <taxon>Ecdysozoa</taxon>
        <taxon>Arthropoda</taxon>
        <taxon>Hexapoda</taxon>
        <taxon>Collembola</taxon>
        <taxon>Entomobryomorpha</taxon>
        <taxon>Entomobryoidea</taxon>
        <taxon>Orchesellidae</taxon>
        <taxon>Orchesellinae</taxon>
        <taxon>Orchesella</taxon>
    </lineage>
</organism>
<evidence type="ECO:0000256" key="2">
    <source>
        <dbReference type="ARBA" id="ARBA00006167"/>
    </source>
</evidence>
<dbReference type="GO" id="GO:0000981">
    <property type="term" value="F:DNA-binding transcription factor activity, RNA polymerase II-specific"/>
    <property type="evidence" value="ECO:0007669"/>
    <property type="project" value="TreeGrafter"/>
</dbReference>
<dbReference type="PANTHER" id="PTHR11447:SF16">
    <property type="entry name" value="P53 PROTEIN LONG FORM VARIANT 1"/>
    <property type="match status" value="1"/>
</dbReference>
<keyword evidence="10" id="KW-0539">Nucleus</keyword>
<reference evidence="14 15" key="1">
    <citation type="journal article" date="2016" name="Genome Biol. Evol.">
        <title>Gene Family Evolution Reflects Adaptation to Soil Environmental Stressors in the Genome of the Collembolan Orchesella cincta.</title>
        <authorList>
            <person name="Faddeeva-Vakhrusheva A."/>
            <person name="Derks M.F."/>
            <person name="Anvar S.Y."/>
            <person name="Agamennone V."/>
            <person name="Suring W."/>
            <person name="Smit S."/>
            <person name="van Straalen N.M."/>
            <person name="Roelofs D."/>
        </authorList>
    </citation>
    <scope>NUCLEOTIDE SEQUENCE [LARGE SCALE GENOMIC DNA]</scope>
    <source>
        <tissue evidence="14">Mixed pool</tissue>
    </source>
</reference>
<comment type="similarity">
    <text evidence="2">Belongs to the p53 family.</text>
</comment>
<dbReference type="Proteomes" id="UP000094527">
    <property type="component" value="Unassembled WGS sequence"/>
</dbReference>
<evidence type="ECO:0000256" key="4">
    <source>
        <dbReference type="ARBA" id="ARBA00022723"/>
    </source>
</evidence>
<evidence type="ECO:0000313" key="15">
    <source>
        <dbReference type="Proteomes" id="UP000094527"/>
    </source>
</evidence>
<dbReference type="Pfam" id="PF00870">
    <property type="entry name" value="P53"/>
    <property type="match status" value="1"/>
</dbReference>
<accession>A0A1D2NAH9</accession>
<comment type="cofactor">
    <cofactor evidence="11">
        <name>Zn(2+)</name>
        <dbReference type="ChEBI" id="CHEBI:29105"/>
    </cofactor>
    <text evidence="11">Binds 1 zinc ion per subunit.</text>
</comment>
<dbReference type="InterPro" id="IPR002117">
    <property type="entry name" value="p53_tumour_suppressor"/>
</dbReference>
<keyword evidence="9" id="KW-0804">Transcription</keyword>
<comment type="subcellular location">
    <subcellularLocation>
        <location evidence="1">Nucleus</location>
    </subcellularLocation>
</comment>
<dbReference type="STRING" id="48709.A0A1D2NAH9"/>
<dbReference type="AlphaFoldDB" id="A0A1D2NAH9"/>
<evidence type="ECO:0000256" key="7">
    <source>
        <dbReference type="ARBA" id="ARBA00023125"/>
    </source>
</evidence>
<evidence type="ECO:0000256" key="12">
    <source>
        <dbReference type="SAM" id="MobiDB-lite"/>
    </source>
</evidence>
<dbReference type="GO" id="GO:0046872">
    <property type="term" value="F:metal ion binding"/>
    <property type="evidence" value="ECO:0007669"/>
    <property type="project" value="UniProtKB-KW"/>
</dbReference>
<keyword evidence="8" id="KW-0010">Activator</keyword>
<feature type="region of interest" description="Disordered" evidence="12">
    <location>
        <begin position="376"/>
        <end position="399"/>
    </location>
</feature>
<keyword evidence="7" id="KW-0238">DNA-binding</keyword>
<gene>
    <name evidence="14" type="ORF">Ocin01_04408</name>
</gene>
<dbReference type="SUPFAM" id="SSF49417">
    <property type="entry name" value="p53-like transcription factors"/>
    <property type="match status" value="1"/>
</dbReference>
<sequence length="520" mass="57693">MEMSQDGLLTVSSFRSSQLLDSQDVYAEDNSLLGNGMSNFTSSTSGDVMLSNPGNPTLTNNWAAAGTEVKNPNNLAQLLGVGGLTDSDLETFNFGHSDSDVTLSQVLSSDLMNVDPLGSTGNELRELGIGVAQQSTTTTIVQHSSRAIVDYLQPPTPSASGNNEIARGKIFNDDIITLEDWRGRLNFTVSPDIDTNLAKKNLYLKEENKLFCKMGIAIPFKIELNFGKIKDANDYLIRASLVFTDPNDVNKPVSRCSSHAVEEGRLEGDTDNQYRLSHILRPSQPLKDTLYFIGPSERCYLLTNLKFPEPGTTSLNRSYVFTCLSSCKGDTGINRRPISLMFCLFDKKGTLFGRRLIKVRVCSAPLRDYQKEMSERGTLVNGRKRKSATSTQVYENDSSKRPIVGKVPLPSSPAVVRCVVTAGKKKMEEEVSSSQEVYSGAESDQRIPLRQLIQDVRWALSMKRSDDIILQSYATHIYNSLRMTWDLCNSARDHEHTLLEQNKVKDEKSPDGGFHEEGQD</sequence>
<keyword evidence="4 11" id="KW-0479">Metal-binding</keyword>
<evidence type="ECO:0000256" key="10">
    <source>
        <dbReference type="ARBA" id="ARBA00023242"/>
    </source>
</evidence>
<dbReference type="PRINTS" id="PR00386">
    <property type="entry name" value="P53SUPPRESSR"/>
</dbReference>
<dbReference type="GO" id="GO:0006915">
    <property type="term" value="P:apoptotic process"/>
    <property type="evidence" value="ECO:0007669"/>
    <property type="project" value="UniProtKB-KW"/>
</dbReference>
<keyword evidence="15" id="KW-1185">Reference proteome</keyword>
<dbReference type="OMA" id="ANDYLIR"/>
<dbReference type="GO" id="GO:0000978">
    <property type="term" value="F:RNA polymerase II cis-regulatory region sequence-specific DNA binding"/>
    <property type="evidence" value="ECO:0007669"/>
    <property type="project" value="TreeGrafter"/>
</dbReference>
<feature type="binding site" evidence="11">
    <location>
        <position position="327"/>
    </location>
    <ligand>
        <name>Zn(2+)</name>
        <dbReference type="ChEBI" id="CHEBI:29105"/>
    </ligand>
</feature>
<feature type="region of interest" description="Disordered" evidence="12">
    <location>
        <begin position="498"/>
        <end position="520"/>
    </location>
</feature>
<dbReference type="GO" id="GO:0005634">
    <property type="term" value="C:nucleus"/>
    <property type="evidence" value="ECO:0007669"/>
    <property type="project" value="UniProtKB-SubCell"/>
</dbReference>
<dbReference type="EMBL" id="LJIJ01000118">
    <property type="protein sequence ID" value="ODN02263.1"/>
    <property type="molecule type" value="Genomic_DNA"/>
</dbReference>
<evidence type="ECO:0000313" key="14">
    <source>
        <dbReference type="EMBL" id="ODN02263.1"/>
    </source>
</evidence>
<keyword evidence="6" id="KW-0805">Transcription regulation</keyword>
<feature type="binding site" evidence="11">
    <location>
        <position position="323"/>
    </location>
    <ligand>
        <name>Zn(2+)</name>
        <dbReference type="ChEBI" id="CHEBI:29105"/>
    </ligand>
</feature>
<evidence type="ECO:0000256" key="5">
    <source>
        <dbReference type="ARBA" id="ARBA00022833"/>
    </source>
</evidence>
<proteinExistence type="inferred from homology"/>
<dbReference type="InterPro" id="IPR012346">
    <property type="entry name" value="p53/RUNT-type_TF_DNA-bd_sf"/>
</dbReference>
<evidence type="ECO:0000256" key="8">
    <source>
        <dbReference type="ARBA" id="ARBA00023159"/>
    </source>
</evidence>
<evidence type="ECO:0000259" key="13">
    <source>
        <dbReference type="Pfam" id="PF00870"/>
    </source>
</evidence>
<name>A0A1D2NAH9_ORCCI</name>
<comment type="caution">
    <text evidence="14">The sequence shown here is derived from an EMBL/GenBank/DDBJ whole genome shotgun (WGS) entry which is preliminary data.</text>
</comment>
<evidence type="ECO:0000256" key="9">
    <source>
        <dbReference type="ARBA" id="ARBA00023163"/>
    </source>
</evidence>
<dbReference type="Gene3D" id="2.60.40.720">
    <property type="match status" value="1"/>
</dbReference>
<feature type="binding site" evidence="11">
    <location>
        <position position="259"/>
    </location>
    <ligand>
        <name>Zn(2+)</name>
        <dbReference type="ChEBI" id="CHEBI:29105"/>
    </ligand>
</feature>
<evidence type="ECO:0000256" key="3">
    <source>
        <dbReference type="ARBA" id="ARBA00022703"/>
    </source>
</evidence>
<keyword evidence="3" id="KW-0053">Apoptosis</keyword>
<feature type="domain" description="p53 DNA-binding" evidence="13">
    <location>
        <begin position="179"/>
        <end position="373"/>
    </location>
</feature>
<dbReference type="OrthoDB" id="5915660at2759"/>
<feature type="binding site" evidence="11">
    <location>
        <position position="256"/>
    </location>
    <ligand>
        <name>Zn(2+)</name>
        <dbReference type="ChEBI" id="CHEBI:29105"/>
    </ligand>
</feature>
<dbReference type="InterPro" id="IPR008967">
    <property type="entry name" value="p53-like_TF_DNA-bd_sf"/>
</dbReference>
<protein>
    <submittedName>
        <fullName evidence="14">Cellular tumor antigen p53</fullName>
    </submittedName>
</protein>
<evidence type="ECO:0000256" key="1">
    <source>
        <dbReference type="ARBA" id="ARBA00004123"/>
    </source>
</evidence>
<keyword evidence="5 11" id="KW-0862">Zinc</keyword>
<evidence type="ECO:0000256" key="6">
    <source>
        <dbReference type="ARBA" id="ARBA00023015"/>
    </source>
</evidence>